<evidence type="ECO:0000313" key="1">
    <source>
        <dbReference type="EMBL" id="CAG8654433.1"/>
    </source>
</evidence>
<dbReference type="Proteomes" id="UP000789508">
    <property type="component" value="Unassembled WGS sequence"/>
</dbReference>
<gene>
    <name evidence="1" type="ORF">ALEPTO_LOCUS10125</name>
</gene>
<accession>A0A9N9DZ07</accession>
<dbReference type="AlphaFoldDB" id="A0A9N9DZ07"/>
<protein>
    <submittedName>
        <fullName evidence="1">1211_t:CDS:1</fullName>
    </submittedName>
</protein>
<organism evidence="1 2">
    <name type="scientific">Ambispora leptoticha</name>
    <dbReference type="NCBI Taxonomy" id="144679"/>
    <lineage>
        <taxon>Eukaryota</taxon>
        <taxon>Fungi</taxon>
        <taxon>Fungi incertae sedis</taxon>
        <taxon>Mucoromycota</taxon>
        <taxon>Glomeromycotina</taxon>
        <taxon>Glomeromycetes</taxon>
        <taxon>Archaeosporales</taxon>
        <taxon>Ambisporaceae</taxon>
        <taxon>Ambispora</taxon>
    </lineage>
</organism>
<reference evidence="1" key="1">
    <citation type="submission" date="2021-06" db="EMBL/GenBank/DDBJ databases">
        <authorList>
            <person name="Kallberg Y."/>
            <person name="Tangrot J."/>
            <person name="Rosling A."/>
        </authorList>
    </citation>
    <scope>NUCLEOTIDE SEQUENCE</scope>
    <source>
        <strain evidence="1">FL130A</strain>
    </source>
</reference>
<dbReference type="OrthoDB" id="5584915at2759"/>
<evidence type="ECO:0000313" key="2">
    <source>
        <dbReference type="Proteomes" id="UP000789508"/>
    </source>
</evidence>
<dbReference type="EMBL" id="CAJVPS010009945">
    <property type="protein sequence ID" value="CAG8654433.1"/>
    <property type="molecule type" value="Genomic_DNA"/>
</dbReference>
<name>A0A9N9DZ07_9GLOM</name>
<comment type="caution">
    <text evidence="1">The sequence shown here is derived from an EMBL/GenBank/DDBJ whole genome shotgun (WGS) entry which is preliminary data.</text>
</comment>
<sequence>MAIERGGAVIHTTHNDVGLPLSLGNFQEIVNRGHTFVDKTLLIAEFLRTLFKESNILKEEPDLFTGHFCKLPVLYQSFKVGHLIFLVYLSPDYIYVTEVLTTPEKEQFHDIFSQQVAIDPESVLFDLSKYLKITQLGNKANAFFGTLYSSLLKLSTPCIQVSMLTRLGSPRMKLLSSLIIFNQKKQLDGVEKWYDGTWSTWVNTAFQNALGGTNIIRKLFRNASEDFKMRALKLLDDNVVLTPLWDDIHYQELESSDDQSLWTYLYFVGYLTGTHTLDQMCLTIPNIEVGLTNIARSSRSMSWRRSRISTYQRRQPRNTTILADAKSLILEIMSNRESGIGRYDIGIRPTHMSHHKTALIIEHKATSDPDCNISSIDDIN</sequence>
<proteinExistence type="predicted"/>
<keyword evidence="2" id="KW-1185">Reference proteome</keyword>